<reference evidence="1" key="1">
    <citation type="submission" date="2021-01" db="EMBL/GenBank/DDBJ databases">
        <authorList>
            <person name="Kaushik A."/>
        </authorList>
    </citation>
    <scope>NUCLEOTIDE SEQUENCE</scope>
    <source>
        <strain evidence="1">AG6-10EEA</strain>
    </source>
</reference>
<protein>
    <submittedName>
        <fullName evidence="1">Uncharacterized protein</fullName>
    </submittedName>
</protein>
<comment type="caution">
    <text evidence="1">The sequence shown here is derived from an EMBL/GenBank/DDBJ whole genome shotgun (WGS) entry which is preliminary data.</text>
</comment>
<sequence>MRDAAGIEVGWISEDMSNADNLAYIPVLYDRKAAVGWIQLQGNANLVNPSPAPFCHLNLPDDQVKHVNWSYMFKKRPIFTGLSDKWNLREVIALDVTLPVTRNPPVVPVSHMDLGFAMYGVHSELSSTTVRDIY</sequence>
<gene>
    <name evidence="1" type="ORF">RDB_LOCUS184482</name>
</gene>
<accession>A0A8H3DRD8</accession>
<evidence type="ECO:0000313" key="2">
    <source>
        <dbReference type="Proteomes" id="UP000663853"/>
    </source>
</evidence>
<dbReference type="EMBL" id="CAJMXA010004231">
    <property type="protein sequence ID" value="CAE6537761.1"/>
    <property type="molecule type" value="Genomic_DNA"/>
</dbReference>
<proteinExistence type="predicted"/>
<organism evidence="1 2">
    <name type="scientific">Rhizoctonia solani</name>
    <dbReference type="NCBI Taxonomy" id="456999"/>
    <lineage>
        <taxon>Eukaryota</taxon>
        <taxon>Fungi</taxon>
        <taxon>Dikarya</taxon>
        <taxon>Basidiomycota</taxon>
        <taxon>Agaricomycotina</taxon>
        <taxon>Agaricomycetes</taxon>
        <taxon>Cantharellales</taxon>
        <taxon>Ceratobasidiaceae</taxon>
        <taxon>Rhizoctonia</taxon>
    </lineage>
</organism>
<dbReference type="Proteomes" id="UP000663853">
    <property type="component" value="Unassembled WGS sequence"/>
</dbReference>
<name>A0A8H3DRD8_9AGAM</name>
<evidence type="ECO:0000313" key="1">
    <source>
        <dbReference type="EMBL" id="CAE6537761.1"/>
    </source>
</evidence>
<dbReference type="AlphaFoldDB" id="A0A8H3DRD8"/>